<proteinExistence type="predicted"/>
<feature type="transmembrane region" description="Helical" evidence="1">
    <location>
        <begin position="96"/>
        <end position="117"/>
    </location>
</feature>
<sequence>MSEASKKTSASLRSVDKFTETETQDLLRKINGTSFTGGTLPPSPDDTVRRKLDAKRINESLKHFNAFCNTLAAGILAAAAIIPFVKNADAALDANSAQWCLIALGFHILPYVLNFLVMQSEE</sequence>
<dbReference type="EMBL" id="JBEPNW010000002">
    <property type="protein sequence ID" value="MET3867909.1"/>
    <property type="molecule type" value="Genomic_DNA"/>
</dbReference>
<dbReference type="RefSeq" id="WP_209650625.1">
    <property type="nucleotide sequence ID" value="NZ_JBEPNV010000001.1"/>
</dbReference>
<keyword evidence="1" id="KW-1133">Transmembrane helix</keyword>
<feature type="transmembrane region" description="Helical" evidence="1">
    <location>
        <begin position="64"/>
        <end position="84"/>
    </location>
</feature>
<dbReference type="Proteomes" id="UP001549119">
    <property type="component" value="Unassembled WGS sequence"/>
</dbReference>
<accession>A0ABV2NN09</accession>
<evidence type="ECO:0000256" key="1">
    <source>
        <dbReference type="SAM" id="Phobius"/>
    </source>
</evidence>
<keyword evidence="1" id="KW-0472">Membrane</keyword>
<evidence type="ECO:0000313" key="2">
    <source>
        <dbReference type="EMBL" id="MET3867909.1"/>
    </source>
</evidence>
<protein>
    <submittedName>
        <fullName evidence="2">Uncharacterized protein</fullName>
    </submittedName>
</protein>
<name>A0ABV2NN09_9HYPH</name>
<evidence type="ECO:0000313" key="3">
    <source>
        <dbReference type="Proteomes" id="UP001549119"/>
    </source>
</evidence>
<keyword evidence="1" id="KW-0812">Transmembrane</keyword>
<organism evidence="2 3">
    <name type="scientific">Methylobacterium radiotolerans</name>
    <dbReference type="NCBI Taxonomy" id="31998"/>
    <lineage>
        <taxon>Bacteria</taxon>
        <taxon>Pseudomonadati</taxon>
        <taxon>Pseudomonadota</taxon>
        <taxon>Alphaproteobacteria</taxon>
        <taxon>Hyphomicrobiales</taxon>
        <taxon>Methylobacteriaceae</taxon>
        <taxon>Methylobacterium</taxon>
    </lineage>
</organism>
<gene>
    <name evidence="2" type="ORF">ABIC20_005218</name>
</gene>
<reference evidence="2 3" key="1">
    <citation type="submission" date="2024-06" db="EMBL/GenBank/DDBJ databases">
        <title>Genomics of switchgrass bacterial isolates.</title>
        <authorList>
            <person name="Shade A."/>
        </authorList>
    </citation>
    <scope>NUCLEOTIDE SEQUENCE [LARGE SCALE GENOMIC DNA]</scope>
    <source>
        <strain evidence="2 3">PvP084</strain>
    </source>
</reference>
<comment type="caution">
    <text evidence="2">The sequence shown here is derived from an EMBL/GenBank/DDBJ whole genome shotgun (WGS) entry which is preliminary data.</text>
</comment>
<keyword evidence="3" id="KW-1185">Reference proteome</keyword>